<evidence type="ECO:0000256" key="1">
    <source>
        <dbReference type="ARBA" id="ARBA00008857"/>
    </source>
</evidence>
<dbReference type="InterPro" id="IPR011010">
    <property type="entry name" value="DNA_brk_join_enz"/>
</dbReference>
<dbReference type="SUPFAM" id="SSF56349">
    <property type="entry name" value="DNA breaking-rejoining enzymes"/>
    <property type="match status" value="1"/>
</dbReference>
<dbReference type="PROSITE" id="PS51900">
    <property type="entry name" value="CB"/>
    <property type="match status" value="1"/>
</dbReference>
<dbReference type="InterPro" id="IPR002104">
    <property type="entry name" value="Integrase_catalytic"/>
</dbReference>
<dbReference type="PANTHER" id="PTHR30629:SF2">
    <property type="entry name" value="PROPHAGE INTEGRASE INTS-RELATED"/>
    <property type="match status" value="1"/>
</dbReference>
<dbReference type="PROSITE" id="PS51898">
    <property type="entry name" value="TYR_RECOMBINASE"/>
    <property type="match status" value="1"/>
</dbReference>
<gene>
    <name evidence="9" type="ORF">HK14_13010</name>
</gene>
<dbReference type="CDD" id="cd00801">
    <property type="entry name" value="INT_P4_C"/>
    <property type="match status" value="1"/>
</dbReference>
<dbReference type="GO" id="GO:0006310">
    <property type="term" value="P:DNA recombination"/>
    <property type="evidence" value="ECO:0007669"/>
    <property type="project" value="UniProtKB-KW"/>
</dbReference>
<dbReference type="PANTHER" id="PTHR30629">
    <property type="entry name" value="PROPHAGE INTEGRASE"/>
    <property type="match status" value="1"/>
</dbReference>
<dbReference type="InterPro" id="IPR044068">
    <property type="entry name" value="CB"/>
</dbReference>
<evidence type="ECO:0000256" key="2">
    <source>
        <dbReference type="ARBA" id="ARBA00022908"/>
    </source>
</evidence>
<dbReference type="Pfam" id="PF00589">
    <property type="entry name" value="Phage_integrase"/>
    <property type="match status" value="1"/>
</dbReference>
<keyword evidence="3 5" id="KW-0238">DNA-binding</keyword>
<dbReference type="InterPro" id="IPR050808">
    <property type="entry name" value="Phage_Integrase"/>
</dbReference>
<evidence type="ECO:0000313" key="10">
    <source>
        <dbReference type="Proteomes" id="UP000196086"/>
    </source>
</evidence>
<dbReference type="RefSeq" id="WP_086652113.1">
    <property type="nucleotide sequence ID" value="NZ_JOMQ01000065.1"/>
</dbReference>
<dbReference type="Gene3D" id="1.10.150.130">
    <property type="match status" value="1"/>
</dbReference>
<comment type="caution">
    <text evidence="9">The sequence shown here is derived from an EMBL/GenBank/DDBJ whole genome shotgun (WGS) entry which is preliminary data.</text>
</comment>
<comment type="similarity">
    <text evidence="1">Belongs to the 'phage' integrase family.</text>
</comment>
<organism evidence="9 10">
    <name type="scientific">Acetobacter cibinongensis</name>
    <dbReference type="NCBI Taxonomy" id="146475"/>
    <lineage>
        <taxon>Bacteria</taxon>
        <taxon>Pseudomonadati</taxon>
        <taxon>Pseudomonadota</taxon>
        <taxon>Alphaproteobacteria</taxon>
        <taxon>Acetobacterales</taxon>
        <taxon>Acetobacteraceae</taxon>
        <taxon>Acetobacter</taxon>
    </lineage>
</organism>
<protein>
    <submittedName>
        <fullName evidence="9">Integrase</fullName>
    </submittedName>
</protein>
<evidence type="ECO:0000256" key="6">
    <source>
        <dbReference type="SAM" id="MobiDB-lite"/>
    </source>
</evidence>
<dbReference type="Proteomes" id="UP000196086">
    <property type="component" value="Unassembled WGS sequence"/>
</dbReference>
<reference evidence="9 10" key="1">
    <citation type="submission" date="2014-06" db="EMBL/GenBank/DDBJ databases">
        <authorList>
            <person name="Ju J."/>
            <person name="Zhang J."/>
        </authorList>
    </citation>
    <scope>NUCLEOTIDE SEQUENCE [LARGE SCALE GENOMIC DNA]</scope>
    <source>
        <strain evidence="9 10">DsW_47</strain>
    </source>
</reference>
<evidence type="ECO:0000259" key="7">
    <source>
        <dbReference type="PROSITE" id="PS51898"/>
    </source>
</evidence>
<dbReference type="InterPro" id="IPR038488">
    <property type="entry name" value="Integrase_DNA-bd_sf"/>
</dbReference>
<dbReference type="InterPro" id="IPR053876">
    <property type="entry name" value="Phage_int_M"/>
</dbReference>
<dbReference type="AlphaFoldDB" id="A0A1Z5YRT0"/>
<feature type="domain" description="Tyr recombinase" evidence="7">
    <location>
        <begin position="201"/>
        <end position="383"/>
    </location>
</feature>
<dbReference type="Pfam" id="PF13356">
    <property type="entry name" value="Arm-DNA-bind_3"/>
    <property type="match status" value="1"/>
</dbReference>
<evidence type="ECO:0000259" key="8">
    <source>
        <dbReference type="PROSITE" id="PS51900"/>
    </source>
</evidence>
<proteinExistence type="inferred from homology"/>
<keyword evidence="2" id="KW-0229">DNA integration</keyword>
<dbReference type="GO" id="GO:0003677">
    <property type="term" value="F:DNA binding"/>
    <property type="evidence" value="ECO:0007669"/>
    <property type="project" value="UniProtKB-UniRule"/>
</dbReference>
<dbReference type="Pfam" id="PF22022">
    <property type="entry name" value="Phage_int_M"/>
    <property type="match status" value="1"/>
</dbReference>
<evidence type="ECO:0000256" key="5">
    <source>
        <dbReference type="PROSITE-ProRule" id="PRU01248"/>
    </source>
</evidence>
<name>A0A1Z5YRT0_9PROT</name>
<sequence>MLTDVQLRRLTPREKPYKLSDTGGLFILVQTSGSRLWRMKYRFGGKEKLLSFGAYPEVTLAAAREARDQARAEIRAGRDPSLTRRQRQAEAKRVDKQLRHVGEKWMEAQSARWTARHAEDVRTSLERLAWPDLGHIDLDDITAPMVLETIKKIEAGRAKETARRVRQRLSAIFLFGMAHGLGTHDPASVMKGALAPLKKGRQPALIDLDALRQLFRDVEAIPAHPVTLLAMRFLALTVVRPGEVHAMAWHEVSADRATWVIPAERMKIRREHVVPLSRQARDILNAVSTLTGRGPLVFPNARWAHRPMSENALGYLLQRAGYAGRQVPHGFRASFSSIMNEHYPHGRAIIDLMLAHSNQNRVEAAYNRALHMERRQELAQIWADLLMSGAADPVTLLGSGLIL</sequence>
<dbReference type="EMBL" id="JOMQ01000065">
    <property type="protein sequence ID" value="OUI99905.1"/>
    <property type="molecule type" value="Genomic_DNA"/>
</dbReference>
<dbReference type="InterPro" id="IPR025166">
    <property type="entry name" value="Integrase_DNA_bind_dom"/>
</dbReference>
<dbReference type="Gene3D" id="3.30.160.390">
    <property type="entry name" value="Integrase, DNA-binding domain"/>
    <property type="match status" value="1"/>
</dbReference>
<evidence type="ECO:0000256" key="3">
    <source>
        <dbReference type="ARBA" id="ARBA00023125"/>
    </source>
</evidence>
<keyword evidence="4" id="KW-0233">DNA recombination</keyword>
<feature type="domain" description="Core-binding (CB)" evidence="8">
    <location>
        <begin position="96"/>
        <end position="177"/>
    </location>
</feature>
<feature type="region of interest" description="Disordered" evidence="6">
    <location>
        <begin position="75"/>
        <end position="94"/>
    </location>
</feature>
<evidence type="ECO:0000313" key="9">
    <source>
        <dbReference type="EMBL" id="OUI99905.1"/>
    </source>
</evidence>
<dbReference type="GO" id="GO:0015074">
    <property type="term" value="P:DNA integration"/>
    <property type="evidence" value="ECO:0007669"/>
    <property type="project" value="UniProtKB-KW"/>
</dbReference>
<evidence type="ECO:0000256" key="4">
    <source>
        <dbReference type="ARBA" id="ARBA00023172"/>
    </source>
</evidence>
<dbReference type="InterPro" id="IPR013762">
    <property type="entry name" value="Integrase-like_cat_sf"/>
</dbReference>
<dbReference type="InterPro" id="IPR010998">
    <property type="entry name" value="Integrase_recombinase_N"/>
</dbReference>
<dbReference type="OrthoDB" id="9795573at2"/>
<accession>A0A1Z5YRT0</accession>
<dbReference type="Gene3D" id="1.10.443.10">
    <property type="entry name" value="Intergrase catalytic core"/>
    <property type="match status" value="1"/>
</dbReference>